<dbReference type="InterPro" id="IPR001789">
    <property type="entry name" value="Sig_transdc_resp-reg_receiver"/>
</dbReference>
<dbReference type="SMART" id="SM00448">
    <property type="entry name" value="REC"/>
    <property type="match status" value="1"/>
</dbReference>
<evidence type="ECO:0000259" key="3">
    <source>
        <dbReference type="PROSITE" id="PS50110"/>
    </source>
</evidence>
<dbReference type="PROSITE" id="PS50110">
    <property type="entry name" value="RESPONSE_REGULATORY"/>
    <property type="match status" value="1"/>
</dbReference>
<dbReference type="InterPro" id="IPR050595">
    <property type="entry name" value="Bact_response_regulator"/>
</dbReference>
<dbReference type="CDD" id="cd00156">
    <property type="entry name" value="REC"/>
    <property type="match status" value="1"/>
</dbReference>
<dbReference type="SUPFAM" id="SSF52172">
    <property type="entry name" value="CheY-like"/>
    <property type="match status" value="1"/>
</dbReference>
<name>A0A9D6Z5S8_9BACT</name>
<evidence type="ECO:0000313" key="4">
    <source>
        <dbReference type="EMBL" id="MBI5251802.1"/>
    </source>
</evidence>
<dbReference type="GO" id="GO:0000160">
    <property type="term" value="P:phosphorelay signal transduction system"/>
    <property type="evidence" value="ECO:0007669"/>
    <property type="project" value="InterPro"/>
</dbReference>
<evidence type="ECO:0000256" key="2">
    <source>
        <dbReference type="PROSITE-ProRule" id="PRU00169"/>
    </source>
</evidence>
<accession>A0A9D6Z5S8</accession>
<dbReference type="AlphaFoldDB" id="A0A9D6Z5S8"/>
<keyword evidence="1 2" id="KW-0597">Phosphoprotein</keyword>
<dbReference type="Proteomes" id="UP000807825">
    <property type="component" value="Unassembled WGS sequence"/>
</dbReference>
<comment type="caution">
    <text evidence="4">The sequence shown here is derived from an EMBL/GenBank/DDBJ whole genome shotgun (WGS) entry which is preliminary data.</text>
</comment>
<dbReference type="Pfam" id="PF00072">
    <property type="entry name" value="Response_reg"/>
    <property type="match status" value="1"/>
</dbReference>
<gene>
    <name evidence="4" type="ORF">HY912_20100</name>
</gene>
<feature type="domain" description="Response regulatory" evidence="3">
    <location>
        <begin position="7"/>
        <end position="124"/>
    </location>
</feature>
<dbReference type="Gene3D" id="3.40.50.2300">
    <property type="match status" value="1"/>
</dbReference>
<dbReference type="PANTHER" id="PTHR44591">
    <property type="entry name" value="STRESS RESPONSE REGULATOR PROTEIN 1"/>
    <property type="match status" value="1"/>
</dbReference>
<dbReference type="InterPro" id="IPR011006">
    <property type="entry name" value="CheY-like_superfamily"/>
</dbReference>
<dbReference type="EMBL" id="JACRDE010000525">
    <property type="protein sequence ID" value="MBI5251802.1"/>
    <property type="molecule type" value="Genomic_DNA"/>
</dbReference>
<proteinExistence type="predicted"/>
<reference evidence="4" key="1">
    <citation type="submission" date="2020-07" db="EMBL/GenBank/DDBJ databases">
        <title>Huge and variable diversity of episymbiotic CPR bacteria and DPANN archaea in groundwater ecosystems.</title>
        <authorList>
            <person name="He C.Y."/>
            <person name="Keren R."/>
            <person name="Whittaker M."/>
            <person name="Farag I.F."/>
            <person name="Doudna J."/>
            <person name="Cate J.H.D."/>
            <person name="Banfield J.F."/>
        </authorList>
    </citation>
    <scope>NUCLEOTIDE SEQUENCE</scope>
    <source>
        <strain evidence="4">NC_groundwater_1664_Pr3_B-0.1um_52_9</strain>
    </source>
</reference>
<evidence type="ECO:0000256" key="1">
    <source>
        <dbReference type="ARBA" id="ARBA00022553"/>
    </source>
</evidence>
<evidence type="ECO:0000313" key="5">
    <source>
        <dbReference type="Proteomes" id="UP000807825"/>
    </source>
</evidence>
<sequence length="139" mass="15818">MDKENKLFLIVDDEPDMCWLLEHLLEREAYSVMKASSGREAMKLMESHKFGLAFVDLKLDDMEGLELAHRFKLADPSLRIVMVSGFCYRDDPTVQKALADGLICDFIPKPFLHAEIIKSIESARSLPTEQAQVLTEFPS</sequence>
<feature type="modified residue" description="4-aspartylphosphate" evidence="2">
    <location>
        <position position="56"/>
    </location>
</feature>
<organism evidence="4 5">
    <name type="scientific">Desulfomonile tiedjei</name>
    <dbReference type="NCBI Taxonomy" id="2358"/>
    <lineage>
        <taxon>Bacteria</taxon>
        <taxon>Pseudomonadati</taxon>
        <taxon>Thermodesulfobacteriota</taxon>
        <taxon>Desulfomonilia</taxon>
        <taxon>Desulfomonilales</taxon>
        <taxon>Desulfomonilaceae</taxon>
        <taxon>Desulfomonile</taxon>
    </lineage>
</organism>
<dbReference type="PANTHER" id="PTHR44591:SF21">
    <property type="entry name" value="TWO-COMPONENT RESPONSE REGULATOR"/>
    <property type="match status" value="1"/>
</dbReference>
<protein>
    <submittedName>
        <fullName evidence="4">Response regulator</fullName>
    </submittedName>
</protein>